<dbReference type="InterPro" id="IPR038735">
    <property type="entry name" value="MSMEG_1276-like_NTP-PPase_dom"/>
</dbReference>
<dbReference type="RefSeq" id="WP_342028324.1">
    <property type="nucleotide sequence ID" value="NZ_FODV01000001.1"/>
</dbReference>
<dbReference type="SUPFAM" id="SSF101386">
    <property type="entry name" value="all-alpha NTP pyrophosphatases"/>
    <property type="match status" value="1"/>
</dbReference>
<evidence type="ECO:0000256" key="1">
    <source>
        <dbReference type="SAM" id="MobiDB-lite"/>
    </source>
</evidence>
<accession>A0A1H8NIE8</accession>
<evidence type="ECO:0000313" key="2">
    <source>
        <dbReference type="EMBL" id="SEO29336.1"/>
    </source>
</evidence>
<proteinExistence type="predicted"/>
<dbReference type="EMBL" id="FODV01000001">
    <property type="protein sequence ID" value="SEO29336.1"/>
    <property type="molecule type" value="Genomic_DNA"/>
</dbReference>
<evidence type="ECO:0000313" key="3">
    <source>
        <dbReference type="Proteomes" id="UP000199126"/>
    </source>
</evidence>
<dbReference type="CDD" id="cd11532">
    <property type="entry name" value="NTP-PPase_COG4997"/>
    <property type="match status" value="1"/>
</dbReference>
<dbReference type="AlphaFoldDB" id="A0A1H8NIE8"/>
<reference evidence="3" key="1">
    <citation type="submission" date="2016-10" db="EMBL/GenBank/DDBJ databases">
        <authorList>
            <person name="Varghese N."/>
            <person name="Submissions S."/>
        </authorList>
    </citation>
    <scope>NUCLEOTIDE SEQUENCE [LARGE SCALE GENOMIC DNA]</scope>
    <source>
        <strain evidence="3">CGMCC 1.10121</strain>
    </source>
</reference>
<feature type="region of interest" description="Disordered" evidence="1">
    <location>
        <begin position="1"/>
        <end position="27"/>
    </location>
</feature>
<keyword evidence="3" id="KW-1185">Reference proteome</keyword>
<sequence length="131" mass="14977">MSDRDDRADGADGTDGADRVDGDDRAGETIEFDKLVRDRIPDLVRESGDRPETHVADDSEYRRRLREKLVEEATEFRESGDAEELADVLTVVGTLCRVEGIDREEVERLGREKTQERGGFEERIVLERVRK</sequence>
<organism evidence="2 3">
    <name type="scientific">Halogranum amylolyticum</name>
    <dbReference type="NCBI Taxonomy" id="660520"/>
    <lineage>
        <taxon>Archaea</taxon>
        <taxon>Methanobacteriati</taxon>
        <taxon>Methanobacteriota</taxon>
        <taxon>Stenosarchaea group</taxon>
        <taxon>Halobacteria</taxon>
        <taxon>Halobacteriales</taxon>
        <taxon>Haloferacaceae</taxon>
    </lineage>
</organism>
<name>A0A1H8NIE8_9EURY</name>
<dbReference type="Proteomes" id="UP000199126">
    <property type="component" value="Unassembled WGS sequence"/>
</dbReference>
<protein>
    <submittedName>
        <fullName evidence="2">Predicted house-cleaning noncanonical NTP pyrophosphatase, all-alpha NTP-PPase (MazG) superfamily</fullName>
    </submittedName>
</protein>
<gene>
    <name evidence="2" type="ORF">SAMN04487948_101575</name>
</gene>